<dbReference type="Proteomes" id="UP000250235">
    <property type="component" value="Unassembled WGS sequence"/>
</dbReference>
<evidence type="ECO:0000313" key="1">
    <source>
        <dbReference type="EMBL" id="KZV22317.1"/>
    </source>
</evidence>
<protein>
    <recommendedName>
        <fullName evidence="3">UBN2_2 domain-containing protein</fullName>
    </recommendedName>
</protein>
<dbReference type="OrthoDB" id="1300022at2759"/>
<name>A0A2Z7ASF6_9LAMI</name>
<reference evidence="1 2" key="1">
    <citation type="journal article" date="2015" name="Proc. Natl. Acad. Sci. U.S.A.">
        <title>The resurrection genome of Boea hygrometrica: A blueprint for survival of dehydration.</title>
        <authorList>
            <person name="Xiao L."/>
            <person name="Yang G."/>
            <person name="Zhang L."/>
            <person name="Yang X."/>
            <person name="Zhao S."/>
            <person name="Ji Z."/>
            <person name="Zhou Q."/>
            <person name="Hu M."/>
            <person name="Wang Y."/>
            <person name="Chen M."/>
            <person name="Xu Y."/>
            <person name="Jin H."/>
            <person name="Xiao X."/>
            <person name="Hu G."/>
            <person name="Bao F."/>
            <person name="Hu Y."/>
            <person name="Wan P."/>
            <person name="Li L."/>
            <person name="Deng X."/>
            <person name="Kuang T."/>
            <person name="Xiang C."/>
            <person name="Zhu J.K."/>
            <person name="Oliver M.J."/>
            <person name="He Y."/>
        </authorList>
    </citation>
    <scope>NUCLEOTIDE SEQUENCE [LARGE SCALE GENOMIC DNA]</scope>
    <source>
        <strain evidence="2">cv. XS01</strain>
    </source>
</reference>
<dbReference type="Pfam" id="PF14223">
    <property type="entry name" value="Retrotran_gag_2"/>
    <property type="match status" value="1"/>
</dbReference>
<evidence type="ECO:0008006" key="3">
    <source>
        <dbReference type="Google" id="ProtNLM"/>
    </source>
</evidence>
<accession>A0A2Z7ASF6</accession>
<proteinExistence type="predicted"/>
<dbReference type="PANTHER" id="PTHR47592">
    <property type="entry name" value="PBF68 PROTEIN"/>
    <property type="match status" value="1"/>
</dbReference>
<sequence>MHGTKTNYCVSTTFAWNQNDFLCLNYILNSLDDVLYSVYCSVKTAKELWNSLEKKYKTEDVRVKKFVVSKFMDYKMMDANSFMSQVQEIQIIIHDLLAEGMEINEPFQVAAIIKKLPLMWRDFKNYLKHKRKELKLE</sequence>
<dbReference type="AlphaFoldDB" id="A0A2Z7ASF6"/>
<gene>
    <name evidence="1" type="ORF">F511_05271</name>
</gene>
<evidence type="ECO:0000313" key="2">
    <source>
        <dbReference type="Proteomes" id="UP000250235"/>
    </source>
</evidence>
<dbReference type="EMBL" id="KV014393">
    <property type="protein sequence ID" value="KZV22317.1"/>
    <property type="molecule type" value="Genomic_DNA"/>
</dbReference>
<organism evidence="1 2">
    <name type="scientific">Dorcoceras hygrometricum</name>
    <dbReference type="NCBI Taxonomy" id="472368"/>
    <lineage>
        <taxon>Eukaryota</taxon>
        <taxon>Viridiplantae</taxon>
        <taxon>Streptophyta</taxon>
        <taxon>Embryophyta</taxon>
        <taxon>Tracheophyta</taxon>
        <taxon>Spermatophyta</taxon>
        <taxon>Magnoliopsida</taxon>
        <taxon>eudicotyledons</taxon>
        <taxon>Gunneridae</taxon>
        <taxon>Pentapetalae</taxon>
        <taxon>asterids</taxon>
        <taxon>lamiids</taxon>
        <taxon>Lamiales</taxon>
        <taxon>Gesneriaceae</taxon>
        <taxon>Didymocarpoideae</taxon>
        <taxon>Trichosporeae</taxon>
        <taxon>Loxocarpinae</taxon>
        <taxon>Dorcoceras</taxon>
    </lineage>
</organism>
<keyword evidence="2" id="KW-1185">Reference proteome</keyword>